<dbReference type="Proteomes" id="UP000299102">
    <property type="component" value="Unassembled WGS sequence"/>
</dbReference>
<reference evidence="2 3" key="1">
    <citation type="journal article" date="2019" name="Commun. Biol.">
        <title>The bagworm genome reveals a unique fibroin gene that provides high tensile strength.</title>
        <authorList>
            <person name="Kono N."/>
            <person name="Nakamura H."/>
            <person name="Ohtoshi R."/>
            <person name="Tomita M."/>
            <person name="Numata K."/>
            <person name="Arakawa K."/>
        </authorList>
    </citation>
    <scope>NUCLEOTIDE SEQUENCE [LARGE SCALE GENOMIC DNA]</scope>
</reference>
<feature type="compositionally biased region" description="Gly residues" evidence="1">
    <location>
        <begin position="67"/>
        <end position="78"/>
    </location>
</feature>
<accession>A0A4C1VD30</accession>
<gene>
    <name evidence="2" type="ORF">EVAR_24764_1</name>
</gene>
<protein>
    <submittedName>
        <fullName evidence="2">Uncharacterized protein</fullName>
    </submittedName>
</protein>
<organism evidence="2 3">
    <name type="scientific">Eumeta variegata</name>
    <name type="common">Bagworm moth</name>
    <name type="synonym">Eumeta japonica</name>
    <dbReference type="NCBI Taxonomy" id="151549"/>
    <lineage>
        <taxon>Eukaryota</taxon>
        <taxon>Metazoa</taxon>
        <taxon>Ecdysozoa</taxon>
        <taxon>Arthropoda</taxon>
        <taxon>Hexapoda</taxon>
        <taxon>Insecta</taxon>
        <taxon>Pterygota</taxon>
        <taxon>Neoptera</taxon>
        <taxon>Endopterygota</taxon>
        <taxon>Lepidoptera</taxon>
        <taxon>Glossata</taxon>
        <taxon>Ditrysia</taxon>
        <taxon>Tineoidea</taxon>
        <taxon>Psychidae</taxon>
        <taxon>Oiketicinae</taxon>
        <taxon>Eumeta</taxon>
    </lineage>
</organism>
<feature type="region of interest" description="Disordered" evidence="1">
    <location>
        <begin position="65"/>
        <end position="99"/>
    </location>
</feature>
<evidence type="ECO:0000313" key="2">
    <source>
        <dbReference type="EMBL" id="GBP36761.1"/>
    </source>
</evidence>
<dbReference type="EMBL" id="BGZK01000322">
    <property type="protein sequence ID" value="GBP36761.1"/>
    <property type="molecule type" value="Genomic_DNA"/>
</dbReference>
<dbReference type="AlphaFoldDB" id="A0A4C1VD30"/>
<keyword evidence="3" id="KW-1185">Reference proteome</keyword>
<feature type="region of interest" description="Disordered" evidence="1">
    <location>
        <begin position="15"/>
        <end position="41"/>
    </location>
</feature>
<proteinExistence type="predicted"/>
<comment type="caution">
    <text evidence="2">The sequence shown here is derived from an EMBL/GenBank/DDBJ whole genome shotgun (WGS) entry which is preliminary data.</text>
</comment>
<evidence type="ECO:0000313" key="3">
    <source>
        <dbReference type="Proteomes" id="UP000299102"/>
    </source>
</evidence>
<name>A0A4C1VD30_EUMVA</name>
<sequence>MHIFEHGAAAFRCRRAAEARGRGRGSRENSDRDQETKQKRENDYAASLCTFHHQITDVVETTAQIVRGGGPGTGTGRKGWGRRNKPTKDESSGAARGLRARDIISSTRIRELLSLQ</sequence>
<evidence type="ECO:0000256" key="1">
    <source>
        <dbReference type="SAM" id="MobiDB-lite"/>
    </source>
</evidence>